<dbReference type="Proteomes" id="UP000271241">
    <property type="component" value="Unassembled WGS sequence"/>
</dbReference>
<protein>
    <submittedName>
        <fullName evidence="2">Uncharacterized protein</fullName>
    </submittedName>
</protein>
<evidence type="ECO:0000313" key="2">
    <source>
        <dbReference type="EMBL" id="RKP08476.1"/>
    </source>
</evidence>
<feature type="region of interest" description="Disordered" evidence="1">
    <location>
        <begin position="1"/>
        <end position="46"/>
    </location>
</feature>
<dbReference type="AlphaFoldDB" id="A0A4P9XQZ1"/>
<proteinExistence type="predicted"/>
<dbReference type="OrthoDB" id="5593785at2759"/>
<reference evidence="3" key="1">
    <citation type="journal article" date="2018" name="Nat. Microbiol.">
        <title>Leveraging single-cell genomics to expand the fungal tree of life.</title>
        <authorList>
            <person name="Ahrendt S.R."/>
            <person name="Quandt C.A."/>
            <person name="Ciobanu D."/>
            <person name="Clum A."/>
            <person name="Salamov A."/>
            <person name="Andreopoulos B."/>
            <person name="Cheng J.F."/>
            <person name="Woyke T."/>
            <person name="Pelin A."/>
            <person name="Henrissat B."/>
            <person name="Reynolds N.K."/>
            <person name="Benny G.L."/>
            <person name="Smith M.E."/>
            <person name="James T.Y."/>
            <person name="Grigoriev I.V."/>
        </authorList>
    </citation>
    <scope>NUCLEOTIDE SEQUENCE [LARGE SCALE GENOMIC DNA]</scope>
    <source>
        <strain evidence="3">RSA 1356</strain>
    </source>
</reference>
<feature type="region of interest" description="Disordered" evidence="1">
    <location>
        <begin position="460"/>
        <end position="498"/>
    </location>
</feature>
<gene>
    <name evidence="2" type="ORF">THASP1DRAFT_29722</name>
</gene>
<evidence type="ECO:0000313" key="3">
    <source>
        <dbReference type="Proteomes" id="UP000271241"/>
    </source>
</evidence>
<feature type="compositionally biased region" description="Pro residues" evidence="1">
    <location>
        <begin position="1"/>
        <end position="10"/>
    </location>
</feature>
<dbReference type="EMBL" id="KZ992599">
    <property type="protein sequence ID" value="RKP08476.1"/>
    <property type="molecule type" value="Genomic_DNA"/>
</dbReference>
<feature type="region of interest" description="Disordered" evidence="1">
    <location>
        <begin position="191"/>
        <end position="214"/>
    </location>
</feature>
<feature type="region of interest" description="Disordered" evidence="1">
    <location>
        <begin position="398"/>
        <end position="427"/>
    </location>
</feature>
<sequence length="553" mass="60668">MPPPLAPRLPLPQGATALARAHPQPNVQPLPAQSRKRPREEDEPSVLTSFTNMLSRAHSNASREFDELCSYLSGVFGTRLSTFLADESVMEPRKEKVVASRKPPIETKPNVAKMMLAQRMRNPLGPAPHGGIAKRGQRSTLTNVTKSPKLLRQVVAKQEEQEDQGLSAAEKRTFTDLSQQYAARHNQTLAAAVQGRKQRHEKPAAAVKAPASPNTVRRVPIAKDPFAETKRDTSIFKTSGPIKPPASLLRPTARKSALHIVGMSTLRLATGETPRKPIRRLHKTSDAGATPVKRNSASVFAGLSPATTSKPTIPPSTVQRAPRIAAIAEQALLRTAGRTPAHKRVRIVAASDATPSAKGCDAPLDDRYFVPAVNTPDAVDASEIEHWLLDDASKAHAAPFKPEAPTPSNTLLSNVTRTTPQRRASAVAKDRVHDLYESVRRVKLSNSIAAHHARQAYIEASAASKEKSASNSVARTRTGERDTHPQQTSAEHARRPAAPDAQRRVDDCYYCYCYCYYYYYYYYYYCCCCCCYKTTNCCGVTPPCPGRIHTGRI</sequence>
<accession>A0A4P9XQZ1</accession>
<feature type="compositionally biased region" description="Polar residues" evidence="1">
    <location>
        <begin position="406"/>
        <end position="422"/>
    </location>
</feature>
<evidence type="ECO:0000256" key="1">
    <source>
        <dbReference type="SAM" id="MobiDB-lite"/>
    </source>
</evidence>
<keyword evidence="3" id="KW-1185">Reference proteome</keyword>
<name>A0A4P9XQZ1_9FUNG</name>
<organism evidence="2 3">
    <name type="scientific">Thamnocephalis sphaerospora</name>
    <dbReference type="NCBI Taxonomy" id="78915"/>
    <lineage>
        <taxon>Eukaryota</taxon>
        <taxon>Fungi</taxon>
        <taxon>Fungi incertae sedis</taxon>
        <taxon>Zoopagomycota</taxon>
        <taxon>Zoopagomycotina</taxon>
        <taxon>Zoopagomycetes</taxon>
        <taxon>Zoopagales</taxon>
        <taxon>Sigmoideomycetaceae</taxon>
        <taxon>Thamnocephalis</taxon>
    </lineage>
</organism>